<evidence type="ECO:0000256" key="3">
    <source>
        <dbReference type="ARBA" id="ARBA00023172"/>
    </source>
</evidence>
<proteinExistence type="predicted"/>
<evidence type="ECO:0000313" key="4">
    <source>
        <dbReference type="EMBL" id="CBH74222.1"/>
    </source>
</evidence>
<name>E6PCN8_9ZZZZ</name>
<dbReference type="PANTHER" id="PTHR33217">
    <property type="entry name" value="TRANSPOSASE FOR INSERTION SEQUENCE ELEMENT IS1081"/>
    <property type="match status" value="1"/>
</dbReference>
<dbReference type="PANTHER" id="PTHR33217:SF7">
    <property type="entry name" value="TRANSPOSASE FOR INSERTION SEQUENCE ELEMENT IS1081"/>
    <property type="match status" value="1"/>
</dbReference>
<protein>
    <submittedName>
        <fullName evidence="4">Transposase of ISCARN59, IS256 familyC terminal part of the transposase 317 to 404/404</fullName>
    </submittedName>
</protein>
<dbReference type="EMBL" id="CABL01000001">
    <property type="protein sequence ID" value="CBH74222.1"/>
    <property type="molecule type" value="Genomic_DNA"/>
</dbReference>
<reference evidence="4" key="1">
    <citation type="submission" date="2009-10" db="EMBL/GenBank/DDBJ databases">
        <title>Diversity of trophic interactions inside an arsenic-rich microbial ecosystem.</title>
        <authorList>
            <person name="Bertin P.N."/>
            <person name="Heinrich-Salmeron A."/>
            <person name="Pelletier E."/>
            <person name="Goulhen-Chollet F."/>
            <person name="Arsene-Ploetze F."/>
            <person name="Gallien S."/>
            <person name="Calteau A."/>
            <person name="Vallenet D."/>
            <person name="Casiot C."/>
            <person name="Chane-Woon-Ming B."/>
            <person name="Giloteaux L."/>
            <person name="Barakat M."/>
            <person name="Bonnefoy V."/>
            <person name="Bruneel O."/>
            <person name="Chandler M."/>
            <person name="Cleiss J."/>
            <person name="Duran R."/>
            <person name="Elbaz-Poulichet F."/>
            <person name="Fonknechten N."/>
            <person name="Lauga B."/>
            <person name="Mornico D."/>
            <person name="Ortet P."/>
            <person name="Schaeffer C."/>
            <person name="Siguier P."/>
            <person name="Alexander Thil Smith A."/>
            <person name="Van Dorsselaer A."/>
            <person name="Weissenbach J."/>
            <person name="Medigue C."/>
            <person name="Le Paslier D."/>
        </authorList>
    </citation>
    <scope>NUCLEOTIDE SEQUENCE</scope>
</reference>
<dbReference type="Pfam" id="PF00872">
    <property type="entry name" value="Transposase_mut"/>
    <property type="match status" value="1"/>
</dbReference>
<evidence type="ECO:0000256" key="1">
    <source>
        <dbReference type="ARBA" id="ARBA00022578"/>
    </source>
</evidence>
<keyword evidence="3" id="KW-0233">DNA recombination</keyword>
<keyword evidence="1" id="KW-0815">Transposition</keyword>
<sequence>MLCLPEKYRKRLRSTNMQERLNEEIRRRERVVRVFPNEESALRLIGALLAETAETWQERLYLDMQDFHEWQSDRSKNSGSNALLSAAS</sequence>
<accession>E6PCN8</accession>
<organism evidence="4">
    <name type="scientific">mine drainage metagenome</name>
    <dbReference type="NCBI Taxonomy" id="410659"/>
    <lineage>
        <taxon>unclassified sequences</taxon>
        <taxon>metagenomes</taxon>
        <taxon>ecological metagenomes</taxon>
    </lineage>
</organism>
<keyword evidence="2" id="KW-0238">DNA-binding</keyword>
<dbReference type="InterPro" id="IPR001207">
    <property type="entry name" value="Transposase_mutator"/>
</dbReference>
<dbReference type="GO" id="GO:0004803">
    <property type="term" value="F:transposase activity"/>
    <property type="evidence" value="ECO:0007669"/>
    <property type="project" value="InterPro"/>
</dbReference>
<evidence type="ECO:0000256" key="2">
    <source>
        <dbReference type="ARBA" id="ARBA00023125"/>
    </source>
</evidence>
<gene>
    <name evidence="4" type="ORF">CARN1_2109</name>
</gene>
<dbReference type="GO" id="GO:0003677">
    <property type="term" value="F:DNA binding"/>
    <property type="evidence" value="ECO:0007669"/>
    <property type="project" value="UniProtKB-KW"/>
</dbReference>
<dbReference type="GO" id="GO:0006313">
    <property type="term" value="P:DNA transposition"/>
    <property type="evidence" value="ECO:0007669"/>
    <property type="project" value="InterPro"/>
</dbReference>
<comment type="caution">
    <text evidence="4">The sequence shown here is derived from an EMBL/GenBank/DDBJ whole genome shotgun (WGS) entry which is preliminary data.</text>
</comment>
<dbReference type="AlphaFoldDB" id="E6PCN8"/>